<dbReference type="PANTHER" id="PTHR15069:SF1">
    <property type="entry name" value="PROTEASOME ASSEMBLY CHAPERONE 1"/>
    <property type="match status" value="1"/>
</dbReference>
<dbReference type="Pfam" id="PF16094">
    <property type="entry name" value="PAC1"/>
    <property type="match status" value="1"/>
</dbReference>
<comment type="similarity">
    <text evidence="1">Belongs to the PSMG1 family.</text>
</comment>
<dbReference type="PANTHER" id="PTHR15069">
    <property type="entry name" value="PROTEASOME ASSEMBLY CHAPERONE 1"/>
    <property type="match status" value="1"/>
</dbReference>
<evidence type="ECO:0000313" key="4">
    <source>
        <dbReference type="EMBL" id="KAJ8984731.1"/>
    </source>
</evidence>
<reference evidence="4" key="1">
    <citation type="journal article" date="2023" name="Insect Mol. Biol.">
        <title>Genome sequencing provides insights into the evolution of gene families encoding plant cell wall-degrading enzymes in longhorned beetles.</title>
        <authorList>
            <person name="Shin N.R."/>
            <person name="Okamura Y."/>
            <person name="Kirsch R."/>
            <person name="Pauchet Y."/>
        </authorList>
    </citation>
    <scope>NUCLEOTIDE SEQUENCE</scope>
    <source>
        <strain evidence="4">MMC_N1</strain>
    </source>
</reference>
<accession>A0ABQ9K3T8</accession>
<name>A0ABQ9K3T8_9CUCU</name>
<evidence type="ECO:0000313" key="5">
    <source>
        <dbReference type="Proteomes" id="UP001162164"/>
    </source>
</evidence>
<proteinExistence type="inferred from homology"/>
<keyword evidence="5" id="KW-1185">Reference proteome</keyword>
<gene>
    <name evidence="4" type="ORF">NQ317_004996</name>
</gene>
<dbReference type="InterPro" id="IPR016565">
    <property type="entry name" value="Proteasome_assmbl_chp_1"/>
</dbReference>
<dbReference type="Proteomes" id="UP001162164">
    <property type="component" value="Unassembled WGS sequence"/>
</dbReference>
<evidence type="ECO:0000256" key="3">
    <source>
        <dbReference type="ARBA" id="ARBA00023186"/>
    </source>
</evidence>
<dbReference type="EMBL" id="JAPWTJ010000028">
    <property type="protein sequence ID" value="KAJ8984731.1"/>
    <property type="molecule type" value="Genomic_DNA"/>
</dbReference>
<evidence type="ECO:0000256" key="2">
    <source>
        <dbReference type="ARBA" id="ARBA00019180"/>
    </source>
</evidence>
<keyword evidence="3" id="KW-0143">Chaperone</keyword>
<sequence length="226" mass="25511">MLFGEIVEPSTRALIDEDFDEYPEVTESSPEWQGAREVPNEINTLVFIETDKVKKLFHSCVLQERKAVARIKNGGVEISDIGNRKYVVTFSEKRDLTYGQITESLKDWIKTAKNVYTITSDSISNYQNINLPEKPFSLIRVLTNDTTNSFGYERLESPNLISGFGASVLTYCIHLGIKCTLFITYVDTSPLDSVNMGPLIGLLERIEIPITHNELKITTSASNLYM</sequence>
<evidence type="ECO:0000256" key="1">
    <source>
        <dbReference type="ARBA" id="ARBA00005261"/>
    </source>
</evidence>
<organism evidence="4 5">
    <name type="scientific">Molorchus minor</name>
    <dbReference type="NCBI Taxonomy" id="1323400"/>
    <lineage>
        <taxon>Eukaryota</taxon>
        <taxon>Metazoa</taxon>
        <taxon>Ecdysozoa</taxon>
        <taxon>Arthropoda</taxon>
        <taxon>Hexapoda</taxon>
        <taxon>Insecta</taxon>
        <taxon>Pterygota</taxon>
        <taxon>Neoptera</taxon>
        <taxon>Endopterygota</taxon>
        <taxon>Coleoptera</taxon>
        <taxon>Polyphaga</taxon>
        <taxon>Cucujiformia</taxon>
        <taxon>Chrysomeloidea</taxon>
        <taxon>Cerambycidae</taxon>
        <taxon>Lamiinae</taxon>
        <taxon>Monochamini</taxon>
        <taxon>Molorchus</taxon>
    </lineage>
</organism>
<protein>
    <recommendedName>
        <fullName evidence="2">Proteasome assembly chaperone 1</fullName>
    </recommendedName>
</protein>
<comment type="caution">
    <text evidence="4">The sequence shown here is derived from an EMBL/GenBank/DDBJ whole genome shotgun (WGS) entry which is preliminary data.</text>
</comment>